<feature type="region of interest" description="Disordered" evidence="1">
    <location>
        <begin position="296"/>
        <end position="418"/>
    </location>
</feature>
<comment type="caution">
    <text evidence="4">The sequence shown here is derived from an EMBL/GenBank/DDBJ whole genome shotgun (WGS) entry which is preliminary data.</text>
</comment>
<evidence type="ECO:0000259" key="3">
    <source>
        <dbReference type="Pfam" id="PF05569"/>
    </source>
</evidence>
<evidence type="ECO:0000313" key="4">
    <source>
        <dbReference type="EMBL" id="MFD2871122.1"/>
    </source>
</evidence>
<feature type="transmembrane region" description="Helical" evidence="2">
    <location>
        <begin position="36"/>
        <end position="55"/>
    </location>
</feature>
<dbReference type="InterPro" id="IPR052173">
    <property type="entry name" value="Beta-lactam_resp_regulator"/>
</dbReference>
<dbReference type="InterPro" id="IPR008756">
    <property type="entry name" value="Peptidase_M56"/>
</dbReference>
<dbReference type="RefSeq" id="WP_377181491.1">
    <property type="nucleotide sequence ID" value="NZ_JBHUPD010000001.1"/>
</dbReference>
<evidence type="ECO:0000256" key="2">
    <source>
        <dbReference type="SAM" id="Phobius"/>
    </source>
</evidence>
<dbReference type="PANTHER" id="PTHR34978:SF3">
    <property type="entry name" value="SLR0241 PROTEIN"/>
    <property type="match status" value="1"/>
</dbReference>
<protein>
    <submittedName>
        <fullName evidence="4">M56 family metallopeptidase</fullName>
    </submittedName>
</protein>
<feature type="compositionally biased region" description="Basic and acidic residues" evidence="1">
    <location>
        <begin position="392"/>
        <end position="403"/>
    </location>
</feature>
<gene>
    <name evidence="4" type="ORF">ACFS5N_01505</name>
</gene>
<evidence type="ECO:0000256" key="1">
    <source>
        <dbReference type="SAM" id="MobiDB-lite"/>
    </source>
</evidence>
<feature type="domain" description="Peptidase M56" evidence="3">
    <location>
        <begin position="142"/>
        <end position="243"/>
    </location>
</feature>
<dbReference type="EMBL" id="JBHUPD010000001">
    <property type="protein sequence ID" value="MFD2871122.1"/>
    <property type="molecule type" value="Genomic_DNA"/>
</dbReference>
<keyword evidence="2" id="KW-0812">Transmembrane</keyword>
<organism evidence="4 5">
    <name type="scientific">Mucilaginibacter ximonensis</name>
    <dbReference type="NCBI Taxonomy" id="538021"/>
    <lineage>
        <taxon>Bacteria</taxon>
        <taxon>Pseudomonadati</taxon>
        <taxon>Bacteroidota</taxon>
        <taxon>Sphingobacteriia</taxon>
        <taxon>Sphingobacteriales</taxon>
        <taxon>Sphingobacteriaceae</taxon>
        <taxon>Mucilaginibacter</taxon>
    </lineage>
</organism>
<keyword evidence="2" id="KW-1133">Transmembrane helix</keyword>
<keyword evidence="2" id="KW-0472">Membrane</keyword>
<reference evidence="5" key="1">
    <citation type="journal article" date="2019" name="Int. J. Syst. Evol. Microbiol.">
        <title>The Global Catalogue of Microorganisms (GCM) 10K type strain sequencing project: providing services to taxonomists for standard genome sequencing and annotation.</title>
        <authorList>
            <consortium name="The Broad Institute Genomics Platform"/>
            <consortium name="The Broad Institute Genome Sequencing Center for Infectious Disease"/>
            <person name="Wu L."/>
            <person name="Ma J."/>
        </authorList>
    </citation>
    <scope>NUCLEOTIDE SEQUENCE [LARGE SCALE GENOMIC DNA]</scope>
    <source>
        <strain evidence="5">KCTC 22437</strain>
    </source>
</reference>
<proteinExistence type="predicted"/>
<feature type="transmembrane region" description="Helical" evidence="2">
    <location>
        <begin position="81"/>
        <end position="99"/>
    </location>
</feature>
<dbReference type="PANTHER" id="PTHR34978">
    <property type="entry name" value="POSSIBLE SENSOR-TRANSDUCER PROTEIN BLAR"/>
    <property type="match status" value="1"/>
</dbReference>
<dbReference type="CDD" id="cd07341">
    <property type="entry name" value="M56_BlaR1_MecR1_like"/>
    <property type="match status" value="1"/>
</dbReference>
<keyword evidence="5" id="KW-1185">Reference proteome</keyword>
<sequence length="418" mass="46802">MNWLYYIAEANLYLVIFYGVYSLILAKETHYQLNRAYLLASSASAFALPLIQLNFLKPAVYVSNEVFVTATVSAAPLWQSVLYYGYLAGVFFMVILFAWKLIQLKRLARGAERIDAADHHLIKLKDSNTAFSFFNYLFIGTQNADEKLIINHELVHIRQKHSADVVFIEILKAINWFNPVVYLLQNSIRTVHEYIADEQTAQAAGNVITYASFLVDHAYGDVTPAITHSFFNQNLLKKRIIMLDQKRSGKLARLKYLVAVPLCAALLTESTLGFSKSYGVIDIGQQKIEIDTAKKTKATGTRLAPPPPKPNVSQVKFPQPAKKSARPVKFPPPVVRSDDKKLPPPPPPTPSASQVKFPLPAKMPARMVKFPPPVVRPNDKKLPPPPPPAPPKKSERIRIEEPVKSQPPTDSANVKIQE</sequence>
<feature type="transmembrane region" description="Helical" evidence="2">
    <location>
        <begin position="6"/>
        <end position="24"/>
    </location>
</feature>
<name>A0ABW5Y721_9SPHI</name>
<evidence type="ECO:0000313" key="5">
    <source>
        <dbReference type="Proteomes" id="UP001597557"/>
    </source>
</evidence>
<dbReference type="Proteomes" id="UP001597557">
    <property type="component" value="Unassembled WGS sequence"/>
</dbReference>
<feature type="compositionally biased region" description="Polar residues" evidence="1">
    <location>
        <begin position="406"/>
        <end position="418"/>
    </location>
</feature>
<accession>A0ABW5Y721</accession>
<dbReference type="Pfam" id="PF05569">
    <property type="entry name" value="Peptidase_M56"/>
    <property type="match status" value="1"/>
</dbReference>